<evidence type="ECO:0000256" key="2">
    <source>
        <dbReference type="ARBA" id="ARBA00009773"/>
    </source>
</evidence>
<feature type="transmembrane region" description="Helical" evidence="8">
    <location>
        <begin position="37"/>
        <end position="56"/>
    </location>
</feature>
<feature type="transmembrane region" description="Helical" evidence="8">
    <location>
        <begin position="12"/>
        <end position="31"/>
    </location>
</feature>
<feature type="transmembrane region" description="Helical" evidence="8">
    <location>
        <begin position="230"/>
        <end position="255"/>
    </location>
</feature>
<keyword evidence="7 8" id="KW-0472">Membrane</keyword>
<evidence type="ECO:0000256" key="5">
    <source>
        <dbReference type="ARBA" id="ARBA00022692"/>
    </source>
</evidence>
<dbReference type="RefSeq" id="WP_375558184.1">
    <property type="nucleotide sequence ID" value="NZ_JBBVGT010000003.1"/>
</dbReference>
<feature type="transmembrane region" description="Helical" evidence="8">
    <location>
        <begin position="197"/>
        <end position="218"/>
    </location>
</feature>
<evidence type="ECO:0000256" key="3">
    <source>
        <dbReference type="ARBA" id="ARBA00022448"/>
    </source>
</evidence>
<dbReference type="InterPro" id="IPR002549">
    <property type="entry name" value="AI-2E-like"/>
</dbReference>
<reference evidence="9 10" key="1">
    <citation type="submission" date="2024-04" db="EMBL/GenBank/DDBJ databases">
        <title>Albibacterium profundi sp. nov., isolated from sediment of the Challenger Deep of Mariana Trench.</title>
        <authorList>
            <person name="Wang Y."/>
        </authorList>
    </citation>
    <scope>NUCLEOTIDE SEQUENCE [LARGE SCALE GENOMIC DNA]</scope>
    <source>
        <strain evidence="9 10">RHL897</strain>
    </source>
</reference>
<evidence type="ECO:0000313" key="9">
    <source>
        <dbReference type="EMBL" id="MFB5946656.1"/>
    </source>
</evidence>
<dbReference type="Proteomes" id="UP001580928">
    <property type="component" value="Unassembled WGS sequence"/>
</dbReference>
<dbReference type="Pfam" id="PF01594">
    <property type="entry name" value="AI-2E_transport"/>
    <property type="match status" value="1"/>
</dbReference>
<dbReference type="PANTHER" id="PTHR21716:SF53">
    <property type="entry name" value="PERMEASE PERM-RELATED"/>
    <property type="match status" value="1"/>
</dbReference>
<evidence type="ECO:0000256" key="7">
    <source>
        <dbReference type="ARBA" id="ARBA00023136"/>
    </source>
</evidence>
<protein>
    <submittedName>
        <fullName evidence="9">AI-2E family transporter</fullName>
    </submittedName>
</protein>
<dbReference type="PANTHER" id="PTHR21716">
    <property type="entry name" value="TRANSMEMBRANE PROTEIN"/>
    <property type="match status" value="1"/>
</dbReference>
<feature type="transmembrane region" description="Helical" evidence="8">
    <location>
        <begin position="267"/>
        <end position="288"/>
    </location>
</feature>
<keyword evidence="4" id="KW-1003">Cell membrane</keyword>
<evidence type="ECO:0000256" key="8">
    <source>
        <dbReference type="SAM" id="Phobius"/>
    </source>
</evidence>
<comment type="caution">
    <text evidence="9">The sequence shown here is derived from an EMBL/GenBank/DDBJ whole genome shotgun (WGS) entry which is preliminary data.</text>
</comment>
<sequence>MEKPITPKNSEYLLAVRLVTLILILILSYMLQSVLVPLLFSMLIAITLFPLATLLERWRIPRLLAAIISVIVAIIVIVGLIYLIVNQVLNIGRNGEDMVARFQEILTVITQWTNEKFGITDDMLSQKFHEFTDNALSNATTYIQRAFSSIGGILSSVVLVPLFVFFMLYYRDFFREFFFLTFKSTGREKVNKILNDIYSVVQSYLVGLLTVMGIVAILNTAGLLVMGISYAWFFGILAALLMLIPYIGIAIGSILPALFALATKDNAWYAVGIIGWFQVVQFFEANLITPNIVGSKVSINPLMSIVGLLLGGMLFGLAGLILALPLIAIIKVVLDSNPSLSHFGFLIGEPEESHLKSKRSFKRLREWRIKKALESSLKAKKKADK</sequence>
<evidence type="ECO:0000256" key="1">
    <source>
        <dbReference type="ARBA" id="ARBA00004651"/>
    </source>
</evidence>
<accession>A0ABV5CGN3</accession>
<proteinExistence type="inferred from homology"/>
<evidence type="ECO:0000256" key="4">
    <source>
        <dbReference type="ARBA" id="ARBA00022475"/>
    </source>
</evidence>
<evidence type="ECO:0000313" key="10">
    <source>
        <dbReference type="Proteomes" id="UP001580928"/>
    </source>
</evidence>
<organism evidence="9 10">
    <name type="scientific">Albibacterium profundi</name>
    <dbReference type="NCBI Taxonomy" id="3134906"/>
    <lineage>
        <taxon>Bacteria</taxon>
        <taxon>Pseudomonadati</taxon>
        <taxon>Bacteroidota</taxon>
        <taxon>Sphingobacteriia</taxon>
        <taxon>Sphingobacteriales</taxon>
        <taxon>Sphingobacteriaceae</taxon>
        <taxon>Albibacterium</taxon>
    </lineage>
</organism>
<name>A0ABV5CGN3_9SPHI</name>
<feature type="transmembrane region" description="Helical" evidence="8">
    <location>
        <begin position="308"/>
        <end position="334"/>
    </location>
</feature>
<evidence type="ECO:0000256" key="6">
    <source>
        <dbReference type="ARBA" id="ARBA00022989"/>
    </source>
</evidence>
<keyword evidence="5 8" id="KW-0812">Transmembrane</keyword>
<feature type="transmembrane region" description="Helical" evidence="8">
    <location>
        <begin position="146"/>
        <end position="170"/>
    </location>
</feature>
<feature type="transmembrane region" description="Helical" evidence="8">
    <location>
        <begin position="63"/>
        <end position="85"/>
    </location>
</feature>
<dbReference type="EMBL" id="JBBVGT010000003">
    <property type="protein sequence ID" value="MFB5946656.1"/>
    <property type="molecule type" value="Genomic_DNA"/>
</dbReference>
<keyword evidence="3" id="KW-0813">Transport</keyword>
<comment type="subcellular location">
    <subcellularLocation>
        <location evidence="1">Cell membrane</location>
        <topology evidence="1">Multi-pass membrane protein</topology>
    </subcellularLocation>
</comment>
<comment type="similarity">
    <text evidence="2">Belongs to the autoinducer-2 exporter (AI-2E) (TC 2.A.86) family.</text>
</comment>
<keyword evidence="6 8" id="KW-1133">Transmembrane helix</keyword>
<keyword evidence="10" id="KW-1185">Reference proteome</keyword>
<gene>
    <name evidence="9" type="ORF">WKR92_12545</name>
</gene>